<feature type="domain" description="SbsA Ig-like" evidence="2">
    <location>
        <begin position="329"/>
        <end position="439"/>
    </location>
</feature>
<reference evidence="4 5" key="2">
    <citation type="submission" date="2020-08" db="EMBL/GenBank/DDBJ databases">
        <title>Adhaeribacter dokdonensis sp. nov., isolated from the rhizosphere of Elymus tsukushiensis, a plant native to the Dokdo Islands, Republic of Korea.</title>
        <authorList>
            <person name="Ghim S.Y."/>
        </authorList>
    </citation>
    <scope>NUCLEOTIDE SEQUENCE [LARGE SCALE GENOMIC DNA]</scope>
    <source>
        <strain evidence="4 5">KUDC8001</strain>
    </source>
</reference>
<dbReference type="Pfam" id="PF13205">
    <property type="entry name" value="Big_5"/>
    <property type="match status" value="1"/>
</dbReference>
<dbReference type="PANTHER" id="PTHR19328">
    <property type="entry name" value="HEDGEHOG-INTERACTING PROTEIN"/>
    <property type="match status" value="1"/>
</dbReference>
<dbReference type="KEGG" id="add:HUW48_21685"/>
<organism evidence="4 5">
    <name type="scientific">Adhaeribacter radiodurans</name>
    <dbReference type="NCBI Taxonomy" id="2745197"/>
    <lineage>
        <taxon>Bacteria</taxon>
        <taxon>Pseudomonadati</taxon>
        <taxon>Bacteroidota</taxon>
        <taxon>Cytophagia</taxon>
        <taxon>Cytophagales</taxon>
        <taxon>Hymenobacteraceae</taxon>
        <taxon>Adhaeribacter</taxon>
    </lineage>
</organism>
<keyword evidence="5" id="KW-1185">Reference proteome</keyword>
<dbReference type="SUPFAM" id="SSF50952">
    <property type="entry name" value="Soluble quinoprotein glucose dehydrogenase"/>
    <property type="match status" value="1"/>
</dbReference>
<dbReference type="AlphaFoldDB" id="A0A7L7LCD0"/>
<dbReference type="InterPro" id="IPR032812">
    <property type="entry name" value="SbsA_Ig"/>
</dbReference>
<dbReference type="Pfam" id="PF18962">
    <property type="entry name" value="Por_Secre_tail"/>
    <property type="match status" value="1"/>
</dbReference>
<dbReference type="RefSeq" id="WP_182412918.1">
    <property type="nucleotide sequence ID" value="NZ_CP055153.1"/>
</dbReference>
<dbReference type="Proteomes" id="UP000514509">
    <property type="component" value="Chromosome"/>
</dbReference>
<dbReference type="PANTHER" id="PTHR19328:SF75">
    <property type="entry name" value="ALDOSE SUGAR DEHYDROGENASE YLII"/>
    <property type="match status" value="1"/>
</dbReference>
<dbReference type="InterPro" id="IPR011041">
    <property type="entry name" value="Quinoprot_gluc/sorb_DH_b-prop"/>
</dbReference>
<dbReference type="Gene3D" id="2.120.10.30">
    <property type="entry name" value="TolB, C-terminal domain"/>
    <property type="match status" value="1"/>
</dbReference>
<dbReference type="InterPro" id="IPR026444">
    <property type="entry name" value="Secre_tail"/>
</dbReference>
<evidence type="ECO:0000259" key="3">
    <source>
        <dbReference type="Pfam" id="PF18962"/>
    </source>
</evidence>
<proteinExistence type="predicted"/>
<keyword evidence="1" id="KW-0732">Signal</keyword>
<evidence type="ECO:0000313" key="4">
    <source>
        <dbReference type="EMBL" id="QMU30471.1"/>
    </source>
</evidence>
<evidence type="ECO:0000259" key="2">
    <source>
        <dbReference type="Pfam" id="PF13205"/>
    </source>
</evidence>
<gene>
    <name evidence="4" type="ORF">HUW48_21685</name>
</gene>
<accession>A0A7L7LCD0</accession>
<name>A0A7L7LCD0_9BACT</name>
<protein>
    <submittedName>
        <fullName evidence="4">Ig-like domain-containing protein</fullName>
    </submittedName>
</protein>
<sequence>MKKEITPYQRFIELSNRRLLTTLLFALIFGIQLNVTSYAASAAKGNSKNYYSTTKNGIAFAGQRIISFTLINADTEQPIQKIANGATLNLSTLPTKNLNIRADTDPVTVGSVKFELTGAQIRTETQTGKPYALFGDAGGDYNPWIPTLGSYTLRCTPYVGSAASGTAGTTLTITFKVVSQSSTSLISNIKSYTGHSYAQSNLAVGVPFYTDRTYKITSLPASLNGEAFIKTPNDDKYFTGSTAFTFQLGQSSTVYVAYDPVATKLPGWMTGWQKSFDRIGINDPRISYLDVYSKTFAAGTVTLGGNLASPAVGSKNTYIVVVKPSGVTNVRPYVTAVRPADEATNVLLDQSVSVDLKYPGGNSINGSTVNTNTVKLYTVSSTGVKALVSGTAVNSTAAGDAITLSAALKASTTYEFQISDGVKDDNGNALVPFASRFTTTSATPNDPGDLSGVSFTEKTLITTSFGSDGFTSLVVGPDHRLYATTSGGKIERWDIKADGTITNHVRISPFGTSRRLLIGLRFAPSSTSSNLIAWISHSSPVFTNAPDWSGKISRINLNNPSSPQVIDYVVNLPRSYKDHSTNSLDFGPDGALYFPQGSNSAMGSLDGAWGNRAERLLNAAILRLDINKAQQQGLPINVKTQEGGIYNPYASGAPLTLYATGVRNAYDLVWHSNGSLYIPANGSAAGGNTPALPNGTIWSNGKTYTGPGIPAMNDVRQTQSDYLFRVVQGGYYGHPNALRHEYIMNGGNPTSNTDPGELVGYPVGTPIEPNYRGFIYNFGLNISPNGAIEYKSNAFGGKLRGKMLVCRFSGGDDLIVLAPSSTNPNSITATEGIKIPGFRRPFSNPLDVIEDVKTGNLYLSEYYDGNGDGQPRITLLKADKPATSGTVAKRVASVIDTEVIKESGLAVSVYPNPNSGNNLHVEVKNFSAQEGITLTLHDVVGQVVHATSVVTDEQGNSSADIALNKTQLVRGVYIIKAAGISGNTQTKVVIE</sequence>
<dbReference type="NCBIfam" id="TIGR04183">
    <property type="entry name" value="Por_Secre_tail"/>
    <property type="match status" value="1"/>
</dbReference>
<evidence type="ECO:0000256" key="1">
    <source>
        <dbReference type="ARBA" id="ARBA00022729"/>
    </source>
</evidence>
<reference evidence="4 5" key="1">
    <citation type="submission" date="2020-06" db="EMBL/GenBank/DDBJ databases">
        <authorList>
            <person name="Hwang Y.J."/>
        </authorList>
    </citation>
    <scope>NUCLEOTIDE SEQUENCE [LARGE SCALE GENOMIC DNA]</scope>
    <source>
        <strain evidence="4 5">KUDC8001</strain>
    </source>
</reference>
<evidence type="ECO:0000313" key="5">
    <source>
        <dbReference type="Proteomes" id="UP000514509"/>
    </source>
</evidence>
<feature type="domain" description="Secretion system C-terminal sorting" evidence="3">
    <location>
        <begin position="909"/>
        <end position="990"/>
    </location>
</feature>
<dbReference type="InterPro" id="IPR011042">
    <property type="entry name" value="6-blade_b-propeller_TolB-like"/>
</dbReference>
<dbReference type="EMBL" id="CP055153">
    <property type="protein sequence ID" value="QMU30471.1"/>
    <property type="molecule type" value="Genomic_DNA"/>
</dbReference>